<dbReference type="GeneID" id="6015466"/>
<dbReference type="EMBL" id="AACS02000011">
    <property type="protein sequence ID" value="EAU82986.2"/>
    <property type="molecule type" value="Genomic_DNA"/>
</dbReference>
<keyword evidence="1" id="KW-0472">Membrane</keyword>
<organism evidence="2 3">
    <name type="scientific">Coprinopsis cinerea (strain Okayama-7 / 130 / ATCC MYA-4618 / FGSC 9003)</name>
    <name type="common">Inky cap fungus</name>
    <name type="synonym">Hormographiella aspergillata</name>
    <dbReference type="NCBI Taxonomy" id="240176"/>
    <lineage>
        <taxon>Eukaryota</taxon>
        <taxon>Fungi</taxon>
        <taxon>Dikarya</taxon>
        <taxon>Basidiomycota</taxon>
        <taxon>Agaricomycotina</taxon>
        <taxon>Agaricomycetes</taxon>
        <taxon>Agaricomycetidae</taxon>
        <taxon>Agaricales</taxon>
        <taxon>Agaricineae</taxon>
        <taxon>Psathyrellaceae</taxon>
        <taxon>Coprinopsis</taxon>
    </lineage>
</organism>
<evidence type="ECO:0000256" key="1">
    <source>
        <dbReference type="SAM" id="Phobius"/>
    </source>
</evidence>
<keyword evidence="1" id="KW-1133">Transmembrane helix</keyword>
<feature type="transmembrane region" description="Helical" evidence="1">
    <location>
        <begin position="20"/>
        <end position="43"/>
    </location>
</feature>
<keyword evidence="3" id="KW-1185">Reference proteome</keyword>
<accession>A8P543</accession>
<dbReference type="VEuPathDB" id="FungiDB:CC1G_09248"/>
<protein>
    <recommendedName>
        <fullName evidence="4">Integral membrane protein</fullName>
    </recommendedName>
</protein>
<dbReference type="AlphaFoldDB" id="A8P543"/>
<feature type="transmembrane region" description="Helical" evidence="1">
    <location>
        <begin position="55"/>
        <end position="78"/>
    </location>
</feature>
<dbReference type="InParanoid" id="A8P543"/>
<dbReference type="Proteomes" id="UP000001861">
    <property type="component" value="Unassembled WGS sequence"/>
</dbReference>
<name>A8P543_COPC7</name>
<feature type="transmembrane region" description="Helical" evidence="1">
    <location>
        <begin position="251"/>
        <end position="274"/>
    </location>
</feature>
<dbReference type="KEGG" id="cci:CC1G_09248"/>
<evidence type="ECO:0008006" key="4">
    <source>
        <dbReference type="Google" id="ProtNLM"/>
    </source>
</evidence>
<evidence type="ECO:0000313" key="3">
    <source>
        <dbReference type="Proteomes" id="UP000001861"/>
    </source>
</evidence>
<proteinExistence type="predicted"/>
<dbReference type="HOGENOM" id="CLU_044614_4_0_1"/>
<feature type="transmembrane region" description="Helical" evidence="1">
    <location>
        <begin position="136"/>
        <end position="156"/>
    </location>
</feature>
<keyword evidence="1" id="KW-0812">Transmembrane</keyword>
<dbReference type="OrthoDB" id="3025589at2759"/>
<gene>
    <name evidence="2" type="ORF">CC1G_09248</name>
</gene>
<sequence>MSEEMDYSEYSRFFLGCLQANTMVQAAVAAIQMFMWGYILSRFLELPSYSRRMKLLYLAVSLAILVLGCISASAGAWVSYNIILNTSPTLENEPEVSQRFYSTAVNATHVVTNAMQRWIGDALLVYRCFIFWNDHLWIAGVPVMIYVVNLAISIRTLIPLSANFTGENFRWQAADIFIFVTLHITITSLISYRLVKTRQWMSQSVQAADDKVYTNVIAMLVESAAVLTIVGAGYAVANSIWENWTAYQVQWVFYMGYSSMIALAPQLIIFRVAIGRSWVKRPENWGQDSITRVDLSSVSKSFNFDTKV</sequence>
<feature type="transmembrane region" description="Helical" evidence="1">
    <location>
        <begin position="176"/>
        <end position="195"/>
    </location>
</feature>
<dbReference type="RefSeq" id="XP_001838871.2">
    <property type="nucleotide sequence ID" value="XM_001838819.2"/>
</dbReference>
<evidence type="ECO:0000313" key="2">
    <source>
        <dbReference type="EMBL" id="EAU82986.2"/>
    </source>
</evidence>
<comment type="caution">
    <text evidence="2">The sequence shown here is derived from an EMBL/GenBank/DDBJ whole genome shotgun (WGS) entry which is preliminary data.</text>
</comment>
<feature type="transmembrane region" description="Helical" evidence="1">
    <location>
        <begin position="216"/>
        <end position="236"/>
    </location>
</feature>
<reference evidence="2 3" key="1">
    <citation type="journal article" date="2010" name="Proc. Natl. Acad. Sci. U.S.A.">
        <title>Insights into evolution of multicellular fungi from the assembled chromosomes of the mushroom Coprinopsis cinerea (Coprinus cinereus).</title>
        <authorList>
            <person name="Stajich J.E."/>
            <person name="Wilke S.K."/>
            <person name="Ahren D."/>
            <person name="Au C.H."/>
            <person name="Birren B.W."/>
            <person name="Borodovsky M."/>
            <person name="Burns C."/>
            <person name="Canback B."/>
            <person name="Casselton L.A."/>
            <person name="Cheng C.K."/>
            <person name="Deng J."/>
            <person name="Dietrich F.S."/>
            <person name="Fargo D.C."/>
            <person name="Farman M.L."/>
            <person name="Gathman A.C."/>
            <person name="Goldberg J."/>
            <person name="Guigo R."/>
            <person name="Hoegger P.J."/>
            <person name="Hooker J.B."/>
            <person name="Huggins A."/>
            <person name="James T.Y."/>
            <person name="Kamada T."/>
            <person name="Kilaru S."/>
            <person name="Kodira C."/>
            <person name="Kues U."/>
            <person name="Kupfer D."/>
            <person name="Kwan H.S."/>
            <person name="Lomsadze A."/>
            <person name="Li W."/>
            <person name="Lilly W.W."/>
            <person name="Ma L.J."/>
            <person name="Mackey A.J."/>
            <person name="Manning G."/>
            <person name="Martin F."/>
            <person name="Muraguchi H."/>
            <person name="Natvig D.O."/>
            <person name="Palmerini H."/>
            <person name="Ramesh M.A."/>
            <person name="Rehmeyer C.J."/>
            <person name="Roe B.A."/>
            <person name="Shenoy N."/>
            <person name="Stanke M."/>
            <person name="Ter-Hovhannisyan V."/>
            <person name="Tunlid A."/>
            <person name="Velagapudi R."/>
            <person name="Vision T.J."/>
            <person name="Zeng Q."/>
            <person name="Zolan M.E."/>
            <person name="Pukkila P.J."/>
        </authorList>
    </citation>
    <scope>NUCLEOTIDE SEQUENCE [LARGE SCALE GENOMIC DNA]</scope>
    <source>
        <strain evidence="3">Okayama-7 / 130 / ATCC MYA-4618 / FGSC 9003</strain>
    </source>
</reference>